<proteinExistence type="predicted"/>
<sequence>MSDANISKTDGLFVFAIAAIITVLGLVGTNI</sequence>
<keyword evidence="1" id="KW-0472">Membrane</keyword>
<keyword evidence="1" id="KW-0812">Transmembrane</keyword>
<name>A0A3B0ZDG8_9ZZZZ</name>
<organism evidence="2">
    <name type="scientific">hydrothermal vent metagenome</name>
    <dbReference type="NCBI Taxonomy" id="652676"/>
    <lineage>
        <taxon>unclassified sequences</taxon>
        <taxon>metagenomes</taxon>
        <taxon>ecological metagenomes</taxon>
    </lineage>
</organism>
<protein>
    <submittedName>
        <fullName evidence="2">Uncharacterized protein</fullName>
    </submittedName>
</protein>
<evidence type="ECO:0000256" key="1">
    <source>
        <dbReference type="SAM" id="Phobius"/>
    </source>
</evidence>
<gene>
    <name evidence="2" type="ORF">MNBD_GAMMA17-702</name>
</gene>
<evidence type="ECO:0000313" key="2">
    <source>
        <dbReference type="EMBL" id="VAW89611.1"/>
    </source>
</evidence>
<accession>A0A3B0ZDG8</accession>
<feature type="transmembrane region" description="Helical" evidence="1">
    <location>
        <begin position="12"/>
        <end position="29"/>
    </location>
</feature>
<dbReference type="EMBL" id="UOFQ01000144">
    <property type="protein sequence ID" value="VAW89611.1"/>
    <property type="molecule type" value="Genomic_DNA"/>
</dbReference>
<dbReference type="AlphaFoldDB" id="A0A3B0ZDG8"/>
<keyword evidence="1" id="KW-1133">Transmembrane helix</keyword>
<reference evidence="2" key="1">
    <citation type="submission" date="2018-06" db="EMBL/GenBank/DDBJ databases">
        <authorList>
            <person name="Zhirakovskaya E."/>
        </authorList>
    </citation>
    <scope>NUCLEOTIDE SEQUENCE</scope>
</reference>